<keyword evidence="3 6" id="KW-1015">Disulfide bond</keyword>
<evidence type="ECO:0000256" key="6">
    <source>
        <dbReference type="PIRSR" id="PIRSR601211-3"/>
    </source>
</evidence>
<feature type="disulfide bond" evidence="6">
    <location>
        <begin position="69"/>
        <end position="124"/>
    </location>
</feature>
<reference evidence="10 11" key="1">
    <citation type="submission" date="2020-10" db="EMBL/GenBank/DDBJ databases">
        <title>Pygocentrus nattereri (red-bellied piranha) genome, fPygNat1, primary haplotype.</title>
        <authorList>
            <person name="Myers G."/>
            <person name="Meyer A."/>
            <person name="Karagic N."/>
            <person name="Pippel M."/>
            <person name="Winkler S."/>
            <person name="Tracey A."/>
            <person name="Wood J."/>
            <person name="Formenti G."/>
            <person name="Howe K."/>
            <person name="Fedrigo O."/>
            <person name="Jarvis E.D."/>
        </authorList>
    </citation>
    <scope>NUCLEOTIDE SEQUENCE [LARGE SCALE GENOMIC DNA]</scope>
</reference>
<dbReference type="InterPro" id="IPR033113">
    <property type="entry name" value="PLA2_histidine"/>
</dbReference>
<evidence type="ECO:0000313" key="11">
    <source>
        <dbReference type="Proteomes" id="UP001501920"/>
    </source>
</evidence>
<dbReference type="GO" id="GO:0006644">
    <property type="term" value="P:phospholipid metabolic process"/>
    <property type="evidence" value="ECO:0007669"/>
    <property type="project" value="InterPro"/>
</dbReference>
<dbReference type="AlphaFoldDB" id="A0AAR2KA86"/>
<dbReference type="GO" id="GO:0005576">
    <property type="term" value="C:extracellular region"/>
    <property type="evidence" value="ECO:0007669"/>
    <property type="project" value="UniProtKB-SubCell"/>
</dbReference>
<comment type="catalytic activity">
    <reaction evidence="8">
        <text>a 1,2-diacyl-sn-glycero-3-phosphocholine + H2O = a 1-acyl-sn-glycero-3-phosphocholine + a fatty acid + H(+)</text>
        <dbReference type="Rhea" id="RHEA:15801"/>
        <dbReference type="ChEBI" id="CHEBI:15377"/>
        <dbReference type="ChEBI" id="CHEBI:15378"/>
        <dbReference type="ChEBI" id="CHEBI:28868"/>
        <dbReference type="ChEBI" id="CHEBI:57643"/>
        <dbReference type="ChEBI" id="CHEBI:58168"/>
        <dbReference type="EC" id="3.1.1.4"/>
    </reaction>
</comment>
<keyword evidence="11" id="KW-1185">Reference proteome</keyword>
<reference evidence="10" key="3">
    <citation type="submission" date="2025-09" db="UniProtKB">
        <authorList>
            <consortium name="Ensembl"/>
        </authorList>
    </citation>
    <scope>IDENTIFICATION</scope>
</reference>
<dbReference type="PANTHER" id="PTHR11716:SF4">
    <property type="entry name" value="GROUP 10 SECRETORY PHOSPHOLIPASE A2"/>
    <property type="match status" value="1"/>
</dbReference>
<evidence type="ECO:0000259" key="9">
    <source>
        <dbReference type="SMART" id="SM00085"/>
    </source>
</evidence>
<dbReference type="InterPro" id="IPR036444">
    <property type="entry name" value="PLipase_A2_dom_sf"/>
</dbReference>
<proteinExistence type="inferred from homology"/>
<feature type="active site" evidence="4">
    <location>
        <position position="73"/>
    </location>
</feature>
<comment type="subcellular location">
    <subcellularLocation>
        <location evidence="1 8">Secreted</location>
    </subcellularLocation>
</comment>
<dbReference type="PRINTS" id="PR00389">
    <property type="entry name" value="PHPHLIPASEA2"/>
</dbReference>
<feature type="disulfide bond" evidence="6">
    <location>
        <begin position="54"/>
        <end position="70"/>
    </location>
</feature>
<dbReference type="SMART" id="SM00085">
    <property type="entry name" value="PA2c"/>
    <property type="match status" value="1"/>
</dbReference>
<evidence type="ECO:0000256" key="1">
    <source>
        <dbReference type="ARBA" id="ARBA00004613"/>
    </source>
</evidence>
<feature type="disulfide bond" evidence="6">
    <location>
        <begin position="75"/>
        <end position="149"/>
    </location>
</feature>
<dbReference type="GO" id="GO:0005543">
    <property type="term" value="F:phospholipid binding"/>
    <property type="evidence" value="ECO:0007669"/>
    <property type="project" value="TreeGrafter"/>
</dbReference>
<dbReference type="GO" id="GO:0050482">
    <property type="term" value="P:arachidonate secretion"/>
    <property type="evidence" value="ECO:0007669"/>
    <property type="project" value="InterPro"/>
</dbReference>
<sequence length="152" mass="16762">MAGLHILTLLFLSVSGPVCLGSVRVSRSLLELSGLMKCSTGRHALAYTVYGCYCGLGGQGWPRDTADWCCHKHDCCYAKAVDKGCNSKSDRYRWSCGAYEQDCADVDDPCEKMLCVCDRDVARCLKKAPFNLEYSVYPGFLCGADFPTCAYY</sequence>
<dbReference type="GO" id="GO:0005509">
    <property type="term" value="F:calcium ion binding"/>
    <property type="evidence" value="ECO:0007669"/>
    <property type="project" value="InterPro"/>
</dbReference>
<dbReference type="PANTHER" id="PTHR11716">
    <property type="entry name" value="PHOSPHOLIPASE A2 FAMILY MEMBER"/>
    <property type="match status" value="1"/>
</dbReference>
<dbReference type="InterPro" id="IPR001211">
    <property type="entry name" value="PLA2"/>
</dbReference>
<keyword evidence="8" id="KW-0443">Lipid metabolism</keyword>
<dbReference type="GO" id="GO:0016042">
    <property type="term" value="P:lipid catabolic process"/>
    <property type="evidence" value="ECO:0007669"/>
    <property type="project" value="InterPro"/>
</dbReference>
<dbReference type="CDD" id="cd00125">
    <property type="entry name" value="PLA2c"/>
    <property type="match status" value="1"/>
</dbReference>
<feature type="disulfide bond" evidence="6">
    <location>
        <begin position="76"/>
        <end position="117"/>
    </location>
</feature>
<dbReference type="PROSITE" id="PS00118">
    <property type="entry name" value="PA2_HIS"/>
    <property type="match status" value="1"/>
</dbReference>
<accession>A0AAR2KA86</accession>
<protein>
    <recommendedName>
        <fullName evidence="8">Phospholipase A2</fullName>
        <ecNumber evidence="8">3.1.1.4</ecNumber>
    </recommendedName>
</protein>
<keyword evidence="5" id="KW-0479">Metal-binding</keyword>
<feature type="domain" description="Phospholipase A2-like central" evidence="9">
    <location>
        <begin position="28"/>
        <end position="143"/>
    </location>
</feature>
<keyword evidence="8" id="KW-0732">Signal</keyword>
<reference evidence="10" key="2">
    <citation type="submission" date="2025-08" db="UniProtKB">
        <authorList>
            <consortium name="Ensembl"/>
        </authorList>
    </citation>
    <scope>IDENTIFICATION</scope>
</reference>
<evidence type="ECO:0000256" key="8">
    <source>
        <dbReference type="RuleBase" id="RU361236"/>
    </source>
</evidence>
<dbReference type="FunFam" id="1.20.90.10:FF:000001">
    <property type="entry name" value="Basic phospholipase A2 homolog"/>
    <property type="match status" value="1"/>
</dbReference>
<feature type="binding site" evidence="5">
    <location>
        <position position="53"/>
    </location>
    <ligand>
        <name>Ca(2+)</name>
        <dbReference type="ChEBI" id="CHEBI:29108"/>
    </ligand>
</feature>
<comment type="cofactor">
    <cofactor evidence="5">
        <name>Ca(2+)</name>
        <dbReference type="ChEBI" id="CHEBI:29108"/>
    </cofactor>
    <text evidence="5">Binds 1 Ca(2+) ion per subunit.</text>
</comment>
<organism evidence="10 11">
    <name type="scientific">Pygocentrus nattereri</name>
    <name type="common">Red-bellied piranha</name>
    <dbReference type="NCBI Taxonomy" id="42514"/>
    <lineage>
        <taxon>Eukaryota</taxon>
        <taxon>Metazoa</taxon>
        <taxon>Chordata</taxon>
        <taxon>Craniata</taxon>
        <taxon>Vertebrata</taxon>
        <taxon>Euteleostomi</taxon>
        <taxon>Actinopterygii</taxon>
        <taxon>Neopterygii</taxon>
        <taxon>Teleostei</taxon>
        <taxon>Ostariophysi</taxon>
        <taxon>Characiformes</taxon>
        <taxon>Characoidei</taxon>
        <taxon>Pygocentrus</taxon>
    </lineage>
</organism>
<feature type="disulfide bond" evidence="6">
    <location>
        <begin position="103"/>
        <end position="115"/>
    </location>
</feature>
<evidence type="ECO:0000313" key="10">
    <source>
        <dbReference type="Ensembl" id="ENSPNAP00000061190.1"/>
    </source>
</evidence>
<feature type="binding site" evidence="5">
    <location>
        <position position="74"/>
    </location>
    <ligand>
        <name>Ca(2+)</name>
        <dbReference type="ChEBI" id="CHEBI:29108"/>
    </ligand>
</feature>
<dbReference type="GeneTree" id="ENSGT00940000157803"/>
<dbReference type="Pfam" id="PF00068">
    <property type="entry name" value="Phospholip_A2_1"/>
    <property type="match status" value="1"/>
</dbReference>
<dbReference type="GO" id="GO:0047498">
    <property type="term" value="F:calcium-dependent phospholipase A2 activity"/>
    <property type="evidence" value="ECO:0007669"/>
    <property type="project" value="TreeGrafter"/>
</dbReference>
<dbReference type="RefSeq" id="XP_017580543.1">
    <property type="nucleotide sequence ID" value="XM_017725054.2"/>
</dbReference>
<name>A0AAR2KA86_PYGNA</name>
<dbReference type="InterPro" id="IPR016090">
    <property type="entry name" value="PLA2-like_dom"/>
</dbReference>
<feature type="signal peptide" evidence="8">
    <location>
        <begin position="1"/>
        <end position="21"/>
    </location>
</feature>
<keyword evidence="8" id="KW-0378">Hydrolase</keyword>
<dbReference type="SUPFAM" id="SSF48619">
    <property type="entry name" value="Phospholipase A2, PLA2"/>
    <property type="match status" value="1"/>
</dbReference>
<evidence type="ECO:0000256" key="3">
    <source>
        <dbReference type="ARBA" id="ARBA00023157"/>
    </source>
</evidence>
<feature type="disulfide bond" evidence="6">
    <location>
        <begin position="85"/>
        <end position="110"/>
    </location>
</feature>
<feature type="binding site" evidence="5">
    <location>
        <position position="57"/>
    </location>
    <ligand>
        <name>Ca(2+)</name>
        <dbReference type="ChEBI" id="CHEBI:29108"/>
    </ligand>
</feature>
<keyword evidence="2 8" id="KW-0964">Secreted</keyword>
<dbReference type="Proteomes" id="UP001501920">
    <property type="component" value="Chromosome 12"/>
</dbReference>
<feature type="active site" evidence="4">
    <location>
        <position position="118"/>
    </location>
</feature>
<feature type="chain" id="PRO_5043084910" description="Phospholipase A2" evidence="8">
    <location>
        <begin position="22"/>
        <end position="152"/>
    </location>
</feature>
<dbReference type="EC" id="3.1.1.4" evidence="8"/>
<evidence type="ECO:0000256" key="2">
    <source>
        <dbReference type="ARBA" id="ARBA00022525"/>
    </source>
</evidence>
<evidence type="ECO:0000256" key="4">
    <source>
        <dbReference type="PIRSR" id="PIRSR601211-1"/>
    </source>
</evidence>
<comment type="similarity">
    <text evidence="7">Belongs to the phospholipase A2 family.</text>
</comment>
<keyword evidence="5 8" id="KW-0106">Calcium</keyword>
<evidence type="ECO:0000256" key="7">
    <source>
        <dbReference type="RuleBase" id="RU003654"/>
    </source>
</evidence>
<feature type="binding site" evidence="5">
    <location>
        <position position="55"/>
    </location>
    <ligand>
        <name>Ca(2+)</name>
        <dbReference type="ChEBI" id="CHEBI:29108"/>
    </ligand>
</feature>
<feature type="disulfide bond" evidence="6">
    <location>
        <begin position="52"/>
        <end position="142"/>
    </location>
</feature>
<dbReference type="Gene3D" id="1.20.90.10">
    <property type="entry name" value="Phospholipase A2 domain"/>
    <property type="match status" value="1"/>
</dbReference>
<dbReference type="Ensembl" id="ENSPNAT00000049332.1">
    <property type="protein sequence ID" value="ENSPNAP00000061190.1"/>
    <property type="gene ID" value="ENSPNAG00000037799.1"/>
</dbReference>
<dbReference type="GeneID" id="108444077"/>
<evidence type="ECO:0000256" key="5">
    <source>
        <dbReference type="PIRSR" id="PIRSR601211-2"/>
    </source>
</evidence>